<evidence type="ECO:0000313" key="3">
    <source>
        <dbReference type="EMBL" id="KAJ7218438.1"/>
    </source>
</evidence>
<evidence type="ECO:0000313" key="4">
    <source>
        <dbReference type="Proteomes" id="UP001219525"/>
    </source>
</evidence>
<organism evidence="2 4">
    <name type="scientific">Mycena pura</name>
    <dbReference type="NCBI Taxonomy" id="153505"/>
    <lineage>
        <taxon>Eukaryota</taxon>
        <taxon>Fungi</taxon>
        <taxon>Dikarya</taxon>
        <taxon>Basidiomycota</taxon>
        <taxon>Agaricomycotina</taxon>
        <taxon>Agaricomycetes</taxon>
        <taxon>Agaricomycetidae</taxon>
        <taxon>Agaricales</taxon>
        <taxon>Marasmiineae</taxon>
        <taxon>Mycenaceae</taxon>
        <taxon>Mycena</taxon>
    </lineage>
</organism>
<name>A0AAD6YAI2_9AGAR</name>
<dbReference type="EMBL" id="JARJCW010000012">
    <property type="protein sequence ID" value="KAJ7218438.1"/>
    <property type="molecule type" value="Genomic_DNA"/>
</dbReference>
<evidence type="ECO:0000313" key="2">
    <source>
        <dbReference type="EMBL" id="KAJ7208541.1"/>
    </source>
</evidence>
<sequence>MKYELGPICVTGLNITFTRTLHTALTLAPATVPAQVRAPRNVDASLMIAPVIRPGGHHVFLPYLRLSTAVYVPTGMHYALADVLRAQLNGFMSPHGNIALIAFTVHGAPSAAHCMFTPGFQPSADSDARHGARYTKCHCNALRPALPPPATPHRCCPALLHALASVHRLGFDPPAPAPPCNAPCASFGRPPLPPCNVRAHRAWVRFRRPPSPPFCDSPALPCDAPEPPPYNTPAPLPTRCAAPLPAQAHGSVAGSLLMPAAAAALQRPAPPCERARAERLQLRNKDDGLWRRRRVEGVPQQRSSASARGYTARSAAPCARRAPRPPRRRTPPTPLCRPNAPPPPSPPPASARAACLTTPALTVCLAAPTLTAPAATPACTTSTRIARSACASTCAAPPARATHRGLLDAELRPRCCVGPVHRRRHLVHLRVQQLQPRVRMRMLSVRGARACGVALAVLDLVVQHHHKPRSPASKRAHGAPRRARTRAARHAREHVRGVHHRLARLQLLH</sequence>
<keyword evidence="4" id="KW-1185">Reference proteome</keyword>
<reference evidence="2" key="1">
    <citation type="submission" date="2023-03" db="EMBL/GenBank/DDBJ databases">
        <title>Massive genome expansion in bonnet fungi (Mycena s.s.) driven by repeated elements and novel gene families across ecological guilds.</title>
        <authorList>
            <consortium name="Lawrence Berkeley National Laboratory"/>
            <person name="Harder C.B."/>
            <person name="Miyauchi S."/>
            <person name="Viragh M."/>
            <person name="Kuo A."/>
            <person name="Thoen E."/>
            <person name="Andreopoulos B."/>
            <person name="Lu D."/>
            <person name="Skrede I."/>
            <person name="Drula E."/>
            <person name="Henrissat B."/>
            <person name="Morin E."/>
            <person name="Kohler A."/>
            <person name="Barry K."/>
            <person name="LaButti K."/>
            <person name="Morin E."/>
            <person name="Salamov A."/>
            <person name="Lipzen A."/>
            <person name="Mereny Z."/>
            <person name="Hegedus B."/>
            <person name="Baldrian P."/>
            <person name="Stursova M."/>
            <person name="Weitz H."/>
            <person name="Taylor A."/>
            <person name="Grigoriev I.V."/>
            <person name="Nagy L.G."/>
            <person name="Martin F."/>
            <person name="Kauserud H."/>
        </authorList>
    </citation>
    <scope>NUCLEOTIDE SEQUENCE</scope>
    <source>
        <strain evidence="2">9144</strain>
    </source>
</reference>
<feature type="compositionally biased region" description="Basic residues" evidence="1">
    <location>
        <begin position="321"/>
        <end position="330"/>
    </location>
</feature>
<feature type="compositionally biased region" description="Pro residues" evidence="1">
    <location>
        <begin position="331"/>
        <end position="349"/>
    </location>
</feature>
<accession>A0AAD6YAI2</accession>
<comment type="caution">
    <text evidence="2">The sequence shown here is derived from an EMBL/GenBank/DDBJ whole genome shotgun (WGS) entry which is preliminary data.</text>
</comment>
<dbReference type="EMBL" id="JARJCW010000033">
    <property type="protein sequence ID" value="KAJ7208541.1"/>
    <property type="molecule type" value="Genomic_DNA"/>
</dbReference>
<dbReference type="AlphaFoldDB" id="A0AAD6YAI2"/>
<evidence type="ECO:0000256" key="1">
    <source>
        <dbReference type="SAM" id="MobiDB-lite"/>
    </source>
</evidence>
<gene>
    <name evidence="3" type="ORF">GGX14DRAFT_560775</name>
    <name evidence="2" type="ORF">GGX14DRAFT_566761</name>
</gene>
<protein>
    <submittedName>
        <fullName evidence="2">Uncharacterized protein</fullName>
    </submittedName>
</protein>
<feature type="region of interest" description="Disordered" evidence="1">
    <location>
        <begin position="291"/>
        <end position="352"/>
    </location>
</feature>
<dbReference type="Proteomes" id="UP001219525">
    <property type="component" value="Unassembled WGS sequence"/>
</dbReference>
<feature type="region of interest" description="Disordered" evidence="1">
    <location>
        <begin position="465"/>
        <end position="498"/>
    </location>
</feature>
<feature type="compositionally biased region" description="Low complexity" evidence="1">
    <location>
        <begin position="311"/>
        <end position="320"/>
    </location>
</feature>
<proteinExistence type="predicted"/>